<dbReference type="InterPro" id="IPR008250">
    <property type="entry name" value="ATPase_P-typ_transduc_dom_A_sf"/>
</dbReference>
<dbReference type="FunFam" id="2.70.150.10:FF:000042">
    <property type="entry name" value="Plasma membrane ATPase"/>
    <property type="match status" value="1"/>
</dbReference>
<keyword evidence="3" id="KW-0597">Phosphoprotein</keyword>
<sequence>MNSSILSDGLPEKRTENPSTSLGAGLSQAEAEKRLQQYGPNALPEQKTHLWLVFLKKMWGPIPWMLEACVVLELILGKYIEAGIIGALILFNAGMSTQQENNAQNALALLKKRLTVNARVLRDGAWQLLPSVDLVPGDVIYLRMGDLVPADAKVVSGQISLDQSSLTGESMAVEAAESALTYEGTIVVRGEATAIVSETGIRTRFGKTAELVRVARSTGQLEKIVFSIARHLVILDIILVAIVLAYAVFSGLPMQDMLPFALILLVASVPVALPATFTVATALGAVTLSKNGVLVTRLSSIEEAASMQVLCTDKTGTLTENKLEVSEIIAFSPNSQQDVIHLAVMASDAATQDPLDKAILEKAKKAGVDLHINDSRQRFVPFEPATKRSEAFFNQNDHILRIMKGAPQIISTFDSNLDEKFTQLVDGLSSKGLRVLAIASGTDDIVQVAGLVAFQDPPRPDSANLISRLKKLGIRVIMITGDGLITAKSIASIIGIGDRASLGESLQIPQTGSDEDYDVYAEVLPEMKYQLVKKFQKKGMVVGMTGDGVNDAPALKQAEVGVAVSSATDVAKAAASLVLTSPGLSNLVAAIETSRRIYQRMLTYTLNKIIKTIEIVFFLSFGLIFFHTFVTTPLLMILLIFTNDFVTMSISTDQVKPSPLPNRWNVRSIVWGAVCIALPILALSFGIFWYAHSVLQLPLANLQTLLFVMLVYSGQGTIYLVRERGHFWLSLPSKWMLIGTSADILVVGLLATQGILMAPIQIMLVVEVFGVICVYLMALDLIKVPIFAKLHLN</sequence>
<evidence type="ECO:0000256" key="10">
    <source>
        <dbReference type="ARBA" id="ARBA00022989"/>
    </source>
</evidence>
<dbReference type="InterPro" id="IPR018303">
    <property type="entry name" value="ATPase_P-typ_P_site"/>
</dbReference>
<comment type="similarity">
    <text evidence="2">Belongs to the cation transport ATPase (P-type) (TC 3.A.3) family. Type IIIA subfamily.</text>
</comment>
<dbReference type="RefSeq" id="WP_083522240.1">
    <property type="nucleotide sequence ID" value="NZ_DF967972.1"/>
</dbReference>
<protein>
    <submittedName>
        <fullName evidence="15">Plasma-membrane proton-efflux P-type ATPase</fullName>
    </submittedName>
</protein>
<dbReference type="Proteomes" id="UP000055060">
    <property type="component" value="Unassembled WGS sequence"/>
</dbReference>
<dbReference type="SUPFAM" id="SSF56784">
    <property type="entry name" value="HAD-like"/>
    <property type="match status" value="1"/>
</dbReference>
<evidence type="ECO:0000256" key="8">
    <source>
        <dbReference type="ARBA" id="ARBA00022842"/>
    </source>
</evidence>
<dbReference type="Gene3D" id="2.70.150.10">
    <property type="entry name" value="Calcium-transporting ATPase, cytoplasmic transduction domain A"/>
    <property type="match status" value="1"/>
</dbReference>
<dbReference type="NCBIfam" id="TIGR01494">
    <property type="entry name" value="ATPase_P-type"/>
    <property type="match status" value="2"/>
</dbReference>
<dbReference type="InterPro" id="IPR023299">
    <property type="entry name" value="ATPase_P-typ_cyto_dom_N"/>
</dbReference>
<keyword evidence="8" id="KW-0460">Magnesium</keyword>
<keyword evidence="7" id="KW-0067">ATP-binding</keyword>
<evidence type="ECO:0000259" key="14">
    <source>
        <dbReference type="SMART" id="SM00831"/>
    </source>
</evidence>
<proteinExistence type="inferred from homology"/>
<dbReference type="STRING" id="360412.LARV_00251"/>
<feature type="transmembrane region" description="Helical" evidence="13">
    <location>
        <begin position="228"/>
        <end position="249"/>
    </location>
</feature>
<reference evidence="15" key="1">
    <citation type="submission" date="2015-07" db="EMBL/GenBank/DDBJ databases">
        <title>Draft Genome Sequences of Anaerolinea thermolimosa IMO-1, Bellilinea caldifistulae GOMI-1, Leptolinea tardivitalis YMTK-2, Levilinea saccharolytica KIBI-1,Longilinea arvoryzae KOME-1, Previously Described as Members of the Anaerolineaceae (Chloroflexi).</title>
        <authorList>
            <person name="Sekiguchi Y."/>
            <person name="Ohashi A."/>
            <person name="Matsuura N."/>
            <person name="Tourlousse M.D."/>
        </authorList>
    </citation>
    <scope>NUCLEOTIDE SEQUENCE [LARGE SCALE GENOMIC DNA]</scope>
    <source>
        <strain evidence="15">KOME-1</strain>
    </source>
</reference>
<gene>
    <name evidence="15" type="ORF">LARV_00251</name>
</gene>
<dbReference type="GO" id="GO:0016887">
    <property type="term" value="F:ATP hydrolysis activity"/>
    <property type="evidence" value="ECO:0007669"/>
    <property type="project" value="InterPro"/>
</dbReference>
<feature type="transmembrane region" description="Helical" evidence="13">
    <location>
        <begin position="702"/>
        <end position="721"/>
    </location>
</feature>
<dbReference type="Pfam" id="PF00690">
    <property type="entry name" value="Cation_ATPase_N"/>
    <property type="match status" value="1"/>
</dbReference>
<evidence type="ECO:0000256" key="9">
    <source>
        <dbReference type="ARBA" id="ARBA00022967"/>
    </source>
</evidence>
<keyword evidence="11 13" id="KW-0472">Membrane</keyword>
<evidence type="ECO:0000256" key="2">
    <source>
        <dbReference type="ARBA" id="ARBA00008804"/>
    </source>
</evidence>
<feature type="transmembrane region" description="Helical" evidence="13">
    <location>
        <begin position="261"/>
        <end position="288"/>
    </location>
</feature>
<dbReference type="InterPro" id="IPR001757">
    <property type="entry name" value="P_typ_ATPase"/>
</dbReference>
<dbReference type="Gene3D" id="3.40.50.1000">
    <property type="entry name" value="HAD superfamily/HAD-like"/>
    <property type="match status" value="1"/>
</dbReference>
<keyword evidence="9" id="KW-1278">Translocase</keyword>
<dbReference type="InterPro" id="IPR023298">
    <property type="entry name" value="ATPase_P-typ_TM_dom_sf"/>
</dbReference>
<dbReference type="GO" id="GO:0120029">
    <property type="term" value="P:proton export across plasma membrane"/>
    <property type="evidence" value="ECO:0007669"/>
    <property type="project" value="InterPro"/>
</dbReference>
<evidence type="ECO:0000256" key="6">
    <source>
        <dbReference type="ARBA" id="ARBA00022741"/>
    </source>
</evidence>
<dbReference type="InterPro" id="IPR036412">
    <property type="entry name" value="HAD-like_sf"/>
</dbReference>
<evidence type="ECO:0000313" key="15">
    <source>
        <dbReference type="EMBL" id="GAP12515.1"/>
    </source>
</evidence>
<evidence type="ECO:0000256" key="13">
    <source>
        <dbReference type="SAM" id="Phobius"/>
    </source>
</evidence>
<dbReference type="GO" id="GO:0005524">
    <property type="term" value="F:ATP binding"/>
    <property type="evidence" value="ECO:0007669"/>
    <property type="project" value="UniProtKB-KW"/>
</dbReference>
<feature type="transmembrane region" description="Helical" evidence="13">
    <location>
        <begin position="669"/>
        <end position="690"/>
    </location>
</feature>
<dbReference type="SFLD" id="SFLDG00002">
    <property type="entry name" value="C1.7:_P-type_atpase_like"/>
    <property type="match status" value="1"/>
</dbReference>
<comment type="subcellular location">
    <subcellularLocation>
        <location evidence="1">Membrane</location>
        <topology evidence="1">Multi-pass membrane protein</topology>
    </subcellularLocation>
</comment>
<evidence type="ECO:0000313" key="16">
    <source>
        <dbReference type="Proteomes" id="UP000055060"/>
    </source>
</evidence>
<keyword evidence="5" id="KW-0479">Metal-binding</keyword>
<dbReference type="FunFam" id="3.40.50.1000:FF:000211">
    <property type="entry name" value="Plasma membrane ATPase"/>
    <property type="match status" value="1"/>
</dbReference>
<dbReference type="GO" id="GO:0046872">
    <property type="term" value="F:metal ion binding"/>
    <property type="evidence" value="ECO:0007669"/>
    <property type="project" value="UniProtKB-KW"/>
</dbReference>
<feature type="domain" description="Cation-transporting P-type ATPase N-terminal" evidence="14">
    <location>
        <begin position="10"/>
        <end position="78"/>
    </location>
</feature>
<accession>A0A0S7BDH8</accession>
<dbReference type="PROSITE" id="PS00154">
    <property type="entry name" value="ATPASE_E1_E2"/>
    <property type="match status" value="1"/>
</dbReference>
<dbReference type="PRINTS" id="PR00119">
    <property type="entry name" value="CATATPASE"/>
</dbReference>
<dbReference type="GO" id="GO:0016020">
    <property type="term" value="C:membrane"/>
    <property type="evidence" value="ECO:0007669"/>
    <property type="project" value="UniProtKB-SubCell"/>
</dbReference>
<dbReference type="SUPFAM" id="SSF81660">
    <property type="entry name" value="Metal cation-transporting ATPase, ATP-binding domain N"/>
    <property type="match status" value="1"/>
</dbReference>
<dbReference type="OrthoDB" id="9760364at2"/>
<dbReference type="PANTHER" id="PTHR42861">
    <property type="entry name" value="CALCIUM-TRANSPORTING ATPASE"/>
    <property type="match status" value="1"/>
</dbReference>
<dbReference type="Gene3D" id="1.20.1110.10">
    <property type="entry name" value="Calcium-transporting ATPase, transmembrane domain"/>
    <property type="match status" value="1"/>
</dbReference>
<dbReference type="AlphaFoldDB" id="A0A0S7BDH8"/>
<dbReference type="SFLD" id="SFLDF00027">
    <property type="entry name" value="p-type_atpase"/>
    <property type="match status" value="1"/>
</dbReference>
<dbReference type="InterPro" id="IPR023214">
    <property type="entry name" value="HAD_sf"/>
</dbReference>
<dbReference type="EMBL" id="DF967972">
    <property type="protein sequence ID" value="GAP12515.1"/>
    <property type="molecule type" value="Genomic_DNA"/>
</dbReference>
<dbReference type="NCBIfam" id="TIGR01647">
    <property type="entry name" value="ATPase-IIIA_H"/>
    <property type="match status" value="1"/>
</dbReference>
<name>A0A0S7BDH8_9CHLR</name>
<feature type="transmembrane region" description="Helical" evidence="13">
    <location>
        <begin position="733"/>
        <end position="756"/>
    </location>
</feature>
<dbReference type="SUPFAM" id="SSF81665">
    <property type="entry name" value="Calcium ATPase, transmembrane domain M"/>
    <property type="match status" value="1"/>
</dbReference>
<keyword evidence="16" id="KW-1185">Reference proteome</keyword>
<dbReference type="InterPro" id="IPR004014">
    <property type="entry name" value="ATPase_P-typ_cation-transptr_N"/>
</dbReference>
<evidence type="ECO:0000256" key="11">
    <source>
        <dbReference type="ARBA" id="ARBA00023136"/>
    </source>
</evidence>
<dbReference type="SMART" id="SM00831">
    <property type="entry name" value="Cation_ATPase_N"/>
    <property type="match status" value="1"/>
</dbReference>
<evidence type="ECO:0000256" key="3">
    <source>
        <dbReference type="ARBA" id="ARBA00022553"/>
    </source>
</evidence>
<organism evidence="15">
    <name type="scientific">Longilinea arvoryzae</name>
    <dbReference type="NCBI Taxonomy" id="360412"/>
    <lineage>
        <taxon>Bacteria</taxon>
        <taxon>Bacillati</taxon>
        <taxon>Chloroflexota</taxon>
        <taxon>Anaerolineae</taxon>
        <taxon>Anaerolineales</taxon>
        <taxon>Anaerolineaceae</taxon>
        <taxon>Longilinea</taxon>
    </lineage>
</organism>
<dbReference type="SUPFAM" id="SSF81653">
    <property type="entry name" value="Calcium ATPase, transduction domain A"/>
    <property type="match status" value="1"/>
</dbReference>
<evidence type="ECO:0000256" key="12">
    <source>
        <dbReference type="SAM" id="MobiDB-lite"/>
    </source>
</evidence>
<dbReference type="Pfam" id="PF00122">
    <property type="entry name" value="E1-E2_ATPase"/>
    <property type="match status" value="1"/>
</dbReference>
<dbReference type="Gene3D" id="3.40.1110.10">
    <property type="entry name" value="Calcium-transporting ATPase, cytoplasmic domain N"/>
    <property type="match status" value="1"/>
</dbReference>
<keyword evidence="10 13" id="KW-1133">Transmembrane helix</keyword>
<evidence type="ECO:0000256" key="7">
    <source>
        <dbReference type="ARBA" id="ARBA00022840"/>
    </source>
</evidence>
<evidence type="ECO:0000256" key="4">
    <source>
        <dbReference type="ARBA" id="ARBA00022692"/>
    </source>
</evidence>
<evidence type="ECO:0000256" key="1">
    <source>
        <dbReference type="ARBA" id="ARBA00004141"/>
    </source>
</evidence>
<keyword evidence="6" id="KW-0547">Nucleotide-binding</keyword>
<dbReference type="InterPro" id="IPR044492">
    <property type="entry name" value="P_typ_ATPase_HD_dom"/>
</dbReference>
<feature type="region of interest" description="Disordered" evidence="12">
    <location>
        <begin position="1"/>
        <end position="25"/>
    </location>
</feature>
<dbReference type="SFLD" id="SFLDS00003">
    <property type="entry name" value="Haloacid_Dehalogenase"/>
    <property type="match status" value="1"/>
</dbReference>
<dbReference type="InterPro" id="IPR059000">
    <property type="entry name" value="ATPase_P-type_domA"/>
</dbReference>
<dbReference type="Pfam" id="PF00702">
    <property type="entry name" value="Hydrolase"/>
    <property type="match status" value="1"/>
</dbReference>
<dbReference type="GO" id="GO:0008553">
    <property type="term" value="F:P-type proton-exporting transporter activity"/>
    <property type="evidence" value="ECO:0007669"/>
    <property type="project" value="InterPro"/>
</dbReference>
<feature type="transmembrane region" description="Helical" evidence="13">
    <location>
        <begin position="615"/>
        <end position="641"/>
    </location>
</feature>
<evidence type="ECO:0000256" key="5">
    <source>
        <dbReference type="ARBA" id="ARBA00022723"/>
    </source>
</evidence>
<keyword evidence="4 13" id="KW-0812">Transmembrane</keyword>
<dbReference type="PRINTS" id="PR00120">
    <property type="entry name" value="HATPASE"/>
</dbReference>
<dbReference type="InterPro" id="IPR006534">
    <property type="entry name" value="P-type_ATPase_IIIA"/>
</dbReference>
<feature type="transmembrane region" description="Helical" evidence="13">
    <location>
        <begin position="762"/>
        <end position="782"/>
    </location>
</feature>